<dbReference type="PANTHER" id="PTHR30508">
    <property type="entry name" value="FES CLUSTER ASSEMBLY PROTEIN SUF"/>
    <property type="match status" value="1"/>
</dbReference>
<comment type="similarity">
    <text evidence="1">Belongs to the iron-sulfur cluster assembly SufBD family.</text>
</comment>
<dbReference type="AlphaFoldDB" id="A0A660KUH3"/>
<gene>
    <name evidence="4" type="ORF">C7438_1196</name>
</gene>
<dbReference type="InterPro" id="IPR000825">
    <property type="entry name" value="SUF_FeS_clus_asmbl_SufBD_core"/>
</dbReference>
<dbReference type="InterPro" id="IPR010231">
    <property type="entry name" value="SUF_FeS_clus_asmbl_SufB"/>
</dbReference>
<accession>A0A660KUH3</accession>
<dbReference type="InterPro" id="IPR045595">
    <property type="entry name" value="SufBD_N"/>
</dbReference>
<dbReference type="InterPro" id="IPR055346">
    <property type="entry name" value="Fe-S_cluster_assembly_SufBD"/>
</dbReference>
<dbReference type="Pfam" id="PF01458">
    <property type="entry name" value="SUFBD_core"/>
    <property type="match status" value="1"/>
</dbReference>
<feature type="domain" description="SUF system FeS cluster assembly SufBD core" evidence="2">
    <location>
        <begin position="202"/>
        <end position="436"/>
    </location>
</feature>
<dbReference type="Pfam" id="PF19295">
    <property type="entry name" value="SufBD_N"/>
    <property type="match status" value="1"/>
</dbReference>
<reference evidence="4 5" key="1">
    <citation type="submission" date="2018-10" db="EMBL/GenBank/DDBJ databases">
        <title>Genomic Encyclopedia of Type Strains, Phase IV (KMG-IV): sequencing the most valuable type-strain genomes for metagenomic binning, comparative biology and taxonomic classification.</title>
        <authorList>
            <person name="Goeker M."/>
        </authorList>
    </citation>
    <scope>NUCLEOTIDE SEQUENCE [LARGE SCALE GENOMIC DNA]</scope>
    <source>
        <strain evidence="4 5">DSM 22653</strain>
    </source>
</reference>
<dbReference type="NCBIfam" id="TIGR01980">
    <property type="entry name" value="sufB"/>
    <property type="match status" value="1"/>
</dbReference>
<evidence type="ECO:0000313" key="4">
    <source>
        <dbReference type="EMBL" id="RKQ84704.1"/>
    </source>
</evidence>
<organism evidence="4 5">
    <name type="scientific">Brockia lithotrophica</name>
    <dbReference type="NCBI Taxonomy" id="933949"/>
    <lineage>
        <taxon>Bacteria</taxon>
        <taxon>Bacillati</taxon>
        <taxon>Bacillota</taxon>
        <taxon>Bacilli</taxon>
        <taxon>Bacillales</taxon>
        <taxon>Bacillales Family X. Incertae Sedis</taxon>
        <taxon>Brockia</taxon>
    </lineage>
</organism>
<evidence type="ECO:0000313" key="5">
    <source>
        <dbReference type="Proteomes" id="UP000267019"/>
    </source>
</evidence>
<evidence type="ECO:0000259" key="2">
    <source>
        <dbReference type="Pfam" id="PF01458"/>
    </source>
</evidence>
<evidence type="ECO:0000256" key="1">
    <source>
        <dbReference type="ARBA" id="ARBA00043967"/>
    </source>
</evidence>
<dbReference type="EMBL" id="RBIJ01000003">
    <property type="protein sequence ID" value="RKQ84704.1"/>
    <property type="molecule type" value="Genomic_DNA"/>
</dbReference>
<protein>
    <submittedName>
        <fullName evidence="4">Fe-S cluster assembly protein SufB</fullName>
    </submittedName>
</protein>
<dbReference type="Proteomes" id="UP000267019">
    <property type="component" value="Unassembled WGS sequence"/>
</dbReference>
<proteinExistence type="inferred from homology"/>
<dbReference type="RefSeq" id="WP_121444445.1">
    <property type="nucleotide sequence ID" value="NZ_RBIJ01000003.1"/>
</dbReference>
<evidence type="ECO:0000259" key="3">
    <source>
        <dbReference type="Pfam" id="PF19295"/>
    </source>
</evidence>
<dbReference type="InterPro" id="IPR037284">
    <property type="entry name" value="SUF_FeS_clus_asmbl_SufBD_sf"/>
</dbReference>
<dbReference type="GO" id="GO:0016226">
    <property type="term" value="P:iron-sulfur cluster assembly"/>
    <property type="evidence" value="ECO:0007669"/>
    <property type="project" value="InterPro"/>
</dbReference>
<dbReference type="SUPFAM" id="SSF101960">
    <property type="entry name" value="Stabilizer of iron transporter SufD"/>
    <property type="match status" value="1"/>
</dbReference>
<feature type="domain" description="SUF system FeS cluster assembly SufBD N-terminal" evidence="3">
    <location>
        <begin position="134"/>
        <end position="198"/>
    </location>
</feature>
<sequence>MGEPLVEGIERYHVRDAIQAAYRAPKGIVRELVLDLSQSKGEPDWMTEYRLKALEIFFKKPMPTWGPDLSELNLDDLTYYVKPPVERPARTWDEVPEEFKKAYERLGLSKEEQEFLAGVSTQYDSEVVYTGLKKELEQRGVIFLDTDTALKEYPELFREYFGTVVPASDNKFAALNAAFWSGGTFLYIPKGLKLELPVHAFFRINTEGMAQFERSLIVADEDSFVHYIEGCAAPFYNTNILHAGVVEVVVKRGAHVRYSSIQNWSKSVYNLVTKRASVEAHGTMEWVDGNLGAKVTMKYPSAILKGEGARVDVLSIGYAGKGQIQDVGTKVLINAPNCTATVVSKSIGKDGGKTNYRGLVAFGANARGSKAKVDCATLLLDDLSTSDTFPYNEVKTADVVLEHEASVSKVSEEQLFYFMSRGIPEDEAVKMIVLGFINPVAREMPLVFAQELNKLIELEIEGGLG</sequence>
<keyword evidence="5" id="KW-1185">Reference proteome</keyword>
<dbReference type="PANTHER" id="PTHR30508:SF1">
    <property type="entry name" value="UPF0051 PROTEIN ABCI8, CHLOROPLASTIC-RELATED"/>
    <property type="match status" value="1"/>
</dbReference>
<comment type="caution">
    <text evidence="4">The sequence shown here is derived from an EMBL/GenBank/DDBJ whole genome shotgun (WGS) entry which is preliminary data.</text>
</comment>
<name>A0A660KUH3_9BACL</name>
<dbReference type="OrthoDB" id="9803529at2"/>